<protein>
    <submittedName>
        <fullName evidence="6">Glycosyltransferase like family 2</fullName>
    </submittedName>
</protein>
<evidence type="ECO:0000256" key="2">
    <source>
        <dbReference type="ARBA" id="ARBA00022475"/>
    </source>
</evidence>
<evidence type="ECO:0000256" key="5">
    <source>
        <dbReference type="ARBA" id="ARBA00023136"/>
    </source>
</evidence>
<keyword evidence="4" id="KW-0808">Transferase</keyword>
<dbReference type="SUPFAM" id="SSF53448">
    <property type="entry name" value="Nucleotide-diphospho-sugar transferases"/>
    <property type="match status" value="1"/>
</dbReference>
<dbReference type="PANTHER" id="PTHR43646">
    <property type="entry name" value="GLYCOSYLTRANSFERASE"/>
    <property type="match status" value="1"/>
</dbReference>
<keyword evidence="7" id="KW-1185">Reference proteome</keyword>
<accession>A0ABT1JEG1</accession>
<dbReference type="EMBL" id="AUBJ02000001">
    <property type="protein sequence ID" value="MCP2330876.1"/>
    <property type="molecule type" value="Genomic_DNA"/>
</dbReference>
<evidence type="ECO:0000313" key="6">
    <source>
        <dbReference type="EMBL" id="MCP2330876.1"/>
    </source>
</evidence>
<dbReference type="Pfam" id="PF13641">
    <property type="entry name" value="Glyco_tranf_2_3"/>
    <property type="match status" value="1"/>
</dbReference>
<evidence type="ECO:0000256" key="4">
    <source>
        <dbReference type="ARBA" id="ARBA00022679"/>
    </source>
</evidence>
<keyword evidence="5" id="KW-0472">Membrane</keyword>
<dbReference type="Proteomes" id="UP000791080">
    <property type="component" value="Unassembled WGS sequence"/>
</dbReference>
<gene>
    <name evidence="6" type="ORF">G443_001146</name>
</gene>
<dbReference type="CDD" id="cd00761">
    <property type="entry name" value="Glyco_tranf_GTA_type"/>
    <property type="match status" value="1"/>
</dbReference>
<comment type="caution">
    <text evidence="6">The sequence shown here is derived from an EMBL/GenBank/DDBJ whole genome shotgun (WGS) entry which is preliminary data.</text>
</comment>
<reference evidence="6 7" key="2">
    <citation type="submission" date="2022-06" db="EMBL/GenBank/DDBJ databases">
        <title>Genomic Encyclopedia of Type Strains, Phase I: the one thousand microbial genomes (KMG-I) project.</title>
        <authorList>
            <person name="Kyrpides N."/>
        </authorList>
    </citation>
    <scope>NUCLEOTIDE SEQUENCE [LARGE SCALE GENOMIC DNA]</scope>
    <source>
        <strain evidence="6 7">DSM 43889</strain>
    </source>
</reference>
<proteinExistence type="predicted"/>
<dbReference type="RefSeq" id="WP_035292873.1">
    <property type="nucleotide sequence ID" value="NZ_AUBJ02000001.1"/>
</dbReference>
<dbReference type="PANTHER" id="PTHR43646:SF2">
    <property type="entry name" value="GLYCOSYLTRANSFERASE 2-LIKE DOMAIN-CONTAINING PROTEIN"/>
    <property type="match status" value="1"/>
</dbReference>
<evidence type="ECO:0000313" key="7">
    <source>
        <dbReference type="Proteomes" id="UP000791080"/>
    </source>
</evidence>
<sequence>MIGAVGVVVPARDEAELVGACLRSVLRSVRALPPGVEWAVCVVADRCADPTEVVARHALAGHRRVVVLGNDAELTIGEVRDLGVDRVRTLLSAHPAERTLLLHTDADTVVTPRWASEHLARCAEGAHAVAGAARLSSPPTSRLARIRYRDVLERARRPEGHGNVYGANLGVRADAFEAVGGFGAVAHGEDHGLWRRLDAGGFRVRYDSAATVITSGRVVGRAPSGLAALLASLAVE</sequence>
<evidence type="ECO:0000256" key="1">
    <source>
        <dbReference type="ARBA" id="ARBA00004236"/>
    </source>
</evidence>
<dbReference type="InterPro" id="IPR029044">
    <property type="entry name" value="Nucleotide-diphossugar_trans"/>
</dbReference>
<dbReference type="Gene3D" id="3.90.550.10">
    <property type="entry name" value="Spore Coat Polysaccharide Biosynthesis Protein SpsA, Chain A"/>
    <property type="match status" value="1"/>
</dbReference>
<keyword evidence="2" id="KW-1003">Cell membrane</keyword>
<comment type="subcellular location">
    <subcellularLocation>
        <location evidence="1">Cell membrane</location>
    </subcellularLocation>
</comment>
<organism evidence="6 7">
    <name type="scientific">Actinoalloteichus caeruleus DSM 43889</name>
    <dbReference type="NCBI Taxonomy" id="1120930"/>
    <lineage>
        <taxon>Bacteria</taxon>
        <taxon>Bacillati</taxon>
        <taxon>Actinomycetota</taxon>
        <taxon>Actinomycetes</taxon>
        <taxon>Pseudonocardiales</taxon>
        <taxon>Pseudonocardiaceae</taxon>
        <taxon>Actinoalloteichus</taxon>
        <taxon>Actinoalloteichus cyanogriseus</taxon>
    </lineage>
</organism>
<reference evidence="6 7" key="1">
    <citation type="submission" date="2013-07" db="EMBL/GenBank/DDBJ databases">
        <authorList>
            <consortium name="DOE Joint Genome Institute"/>
            <person name="Reeve W."/>
            <person name="Huntemann M."/>
            <person name="Han J."/>
            <person name="Chen A."/>
            <person name="Kyrpides N."/>
            <person name="Mavromatis K."/>
            <person name="Markowitz V."/>
            <person name="Palaniappan K."/>
            <person name="Ivanova N."/>
            <person name="Schaumberg A."/>
            <person name="Pati A."/>
            <person name="Liolios K."/>
            <person name="Nordberg H.P."/>
            <person name="Cantor M.N."/>
            <person name="Hua S.X."/>
            <person name="Woyke T."/>
        </authorList>
    </citation>
    <scope>NUCLEOTIDE SEQUENCE [LARGE SCALE GENOMIC DNA]</scope>
    <source>
        <strain evidence="6 7">DSM 43889</strain>
    </source>
</reference>
<name>A0ABT1JEG1_ACTCY</name>
<keyword evidence="3" id="KW-0328">Glycosyltransferase</keyword>
<evidence type="ECO:0000256" key="3">
    <source>
        <dbReference type="ARBA" id="ARBA00022676"/>
    </source>
</evidence>